<protein>
    <submittedName>
        <fullName evidence="1">Uncharacterized protein</fullName>
    </submittedName>
</protein>
<reference evidence="1 2" key="1">
    <citation type="submission" date="2018-05" db="EMBL/GenBank/DDBJ databases">
        <title>Genomic Encyclopedia of Type Strains, Phase IV (KMG-IV): sequencing the most valuable type-strain genomes for metagenomic binning, comparative biology and taxonomic classification.</title>
        <authorList>
            <person name="Goeker M."/>
        </authorList>
    </citation>
    <scope>NUCLEOTIDE SEQUENCE [LARGE SCALE GENOMIC DNA]</scope>
    <source>
        <strain evidence="1 2">DSM 100333</strain>
    </source>
</reference>
<comment type="caution">
    <text evidence="1">The sequence shown here is derived from an EMBL/GenBank/DDBJ whole genome shotgun (WGS) entry which is preliminary data.</text>
</comment>
<name>A0A2U0UK23_9BACT</name>
<accession>A0A2U0UK23</accession>
<sequence>MRTKGLSYFVYFQLKSALLSNTRNMSVLGNLLLATILRSFSLFPF</sequence>
<evidence type="ECO:0000313" key="2">
    <source>
        <dbReference type="Proteomes" id="UP000245870"/>
    </source>
</evidence>
<proteinExistence type="predicted"/>
<keyword evidence="2" id="KW-1185">Reference proteome</keyword>
<dbReference type="AlphaFoldDB" id="A0A2U0UK23"/>
<dbReference type="EMBL" id="QENY01000003">
    <property type="protein sequence ID" value="PVX57941.1"/>
    <property type="molecule type" value="Genomic_DNA"/>
</dbReference>
<evidence type="ECO:0000313" key="1">
    <source>
        <dbReference type="EMBL" id="PVX57941.1"/>
    </source>
</evidence>
<dbReference type="Proteomes" id="UP000245870">
    <property type="component" value="Unassembled WGS sequence"/>
</dbReference>
<gene>
    <name evidence="1" type="ORF">C7379_10364</name>
</gene>
<organism evidence="1 2">
    <name type="scientific">Hallella colorans</name>
    <dbReference type="NCBI Taxonomy" id="1703337"/>
    <lineage>
        <taxon>Bacteria</taxon>
        <taxon>Pseudomonadati</taxon>
        <taxon>Bacteroidota</taxon>
        <taxon>Bacteroidia</taxon>
        <taxon>Bacteroidales</taxon>
        <taxon>Prevotellaceae</taxon>
        <taxon>Hallella</taxon>
    </lineage>
</organism>